<feature type="transmembrane region" description="Helical" evidence="1">
    <location>
        <begin position="96"/>
        <end position="111"/>
    </location>
</feature>
<proteinExistence type="predicted"/>
<dbReference type="AlphaFoldDB" id="A0A0W1RDJ5"/>
<dbReference type="STRING" id="1514971.AUR64_04430"/>
<comment type="caution">
    <text evidence="2">The sequence shown here is derived from an EMBL/GenBank/DDBJ whole genome shotgun (WGS) entry which is preliminary data.</text>
</comment>
<feature type="transmembrane region" description="Helical" evidence="1">
    <location>
        <begin position="65"/>
        <end position="84"/>
    </location>
</feature>
<dbReference type="OrthoDB" id="304661at2157"/>
<gene>
    <name evidence="2" type="ORF">AUR64_04430</name>
</gene>
<keyword evidence="1" id="KW-0472">Membrane</keyword>
<keyword evidence="1" id="KW-0812">Transmembrane</keyword>
<dbReference type="RefSeq" id="WP_058580249.1">
    <property type="nucleotide sequence ID" value="NZ_LOPU01000005.1"/>
</dbReference>
<organism evidence="2 3">
    <name type="scientific">Haloprofundus marisrubri</name>
    <dbReference type="NCBI Taxonomy" id="1514971"/>
    <lineage>
        <taxon>Archaea</taxon>
        <taxon>Methanobacteriati</taxon>
        <taxon>Methanobacteriota</taxon>
        <taxon>Stenosarchaea group</taxon>
        <taxon>Halobacteria</taxon>
        <taxon>Halobacteriales</taxon>
        <taxon>Haloferacaceae</taxon>
        <taxon>Haloprofundus</taxon>
    </lineage>
</organism>
<sequence>MRYNRWVTAGIAGSIGIFVANLVSQVLFFQLGEEILFHSDQQSDKLIAVMTQMEPLPVMETDPGVYMTISLFIGALHGGVFAYIRDSLPENTIKSGLAYGGILWVLMALYFEFHAPFNMFGEPLPLLGLELFFWVIVVSVEGVLISTLYDRFGNPGLIY</sequence>
<keyword evidence="3" id="KW-1185">Reference proteome</keyword>
<name>A0A0W1RDJ5_9EURY</name>
<keyword evidence="1" id="KW-1133">Transmembrane helix</keyword>
<feature type="transmembrane region" description="Helical" evidence="1">
    <location>
        <begin position="7"/>
        <end position="29"/>
    </location>
</feature>
<feature type="transmembrane region" description="Helical" evidence="1">
    <location>
        <begin position="131"/>
        <end position="149"/>
    </location>
</feature>
<evidence type="ECO:0000313" key="2">
    <source>
        <dbReference type="EMBL" id="KTG11331.1"/>
    </source>
</evidence>
<evidence type="ECO:0000313" key="3">
    <source>
        <dbReference type="Proteomes" id="UP000054387"/>
    </source>
</evidence>
<evidence type="ECO:0000256" key="1">
    <source>
        <dbReference type="SAM" id="Phobius"/>
    </source>
</evidence>
<dbReference type="Proteomes" id="UP000054387">
    <property type="component" value="Unassembled WGS sequence"/>
</dbReference>
<accession>A0A0W1RDJ5</accession>
<reference evidence="2 3" key="1">
    <citation type="submission" date="2015-12" db="EMBL/GenBank/DDBJ databases">
        <title>Haloprofundus marisrubri gen. nov., sp. nov., an extremely halophilic archaeon isolated from the Discovery deep brine-seawater interface in the Red Sea.</title>
        <authorList>
            <person name="Zhang G."/>
            <person name="Stingl U."/>
            <person name="Rashid M."/>
        </authorList>
    </citation>
    <scope>NUCLEOTIDE SEQUENCE [LARGE SCALE GENOMIC DNA]</scope>
    <source>
        <strain evidence="2 3">SB9</strain>
    </source>
</reference>
<dbReference type="EMBL" id="LOPU01000005">
    <property type="protein sequence ID" value="KTG11331.1"/>
    <property type="molecule type" value="Genomic_DNA"/>
</dbReference>
<protein>
    <recommendedName>
        <fullName evidence="4">DUF1440 domain-containing protein</fullName>
    </recommendedName>
</protein>
<evidence type="ECO:0008006" key="4">
    <source>
        <dbReference type="Google" id="ProtNLM"/>
    </source>
</evidence>